<dbReference type="Proteomes" id="UP000179769">
    <property type="component" value="Unassembled WGS sequence"/>
</dbReference>
<dbReference type="PANTHER" id="PTHR43245">
    <property type="entry name" value="BIFUNCTIONAL POLYMYXIN RESISTANCE PROTEIN ARNA"/>
    <property type="match status" value="1"/>
</dbReference>
<feature type="compositionally biased region" description="Basic and acidic residues" evidence="1">
    <location>
        <begin position="392"/>
        <end position="412"/>
    </location>
</feature>
<dbReference type="Gene3D" id="3.40.50.720">
    <property type="entry name" value="NAD(P)-binding Rossmann-like Domain"/>
    <property type="match status" value="1"/>
</dbReference>
<dbReference type="OrthoDB" id="9810734at2"/>
<dbReference type="EMBL" id="MAXA01000238">
    <property type="protein sequence ID" value="OHV23910.1"/>
    <property type="molecule type" value="Genomic_DNA"/>
</dbReference>
<comment type="caution">
    <text evidence="3">The sequence shown here is derived from an EMBL/GenBank/DDBJ whole genome shotgun (WGS) entry which is preliminary data.</text>
</comment>
<organism evidence="3 4">
    <name type="scientific">Parafrankia soli</name>
    <dbReference type="NCBI Taxonomy" id="2599596"/>
    <lineage>
        <taxon>Bacteria</taxon>
        <taxon>Bacillati</taxon>
        <taxon>Actinomycetota</taxon>
        <taxon>Actinomycetes</taxon>
        <taxon>Frankiales</taxon>
        <taxon>Frankiaceae</taxon>
        <taxon>Parafrankia</taxon>
    </lineage>
</organism>
<name>A0A1S1PQC6_9ACTN</name>
<sequence length="412" mass="44773">MTGGTGFLGVRLVRELLDRGRRLILLAHAGSPDALDRVRRFLAATGAGPALLADLPRRIRVVEVDVAQPALGLDARAFRELAEDVHAVWHSAADTALAGDPGQLHRANVDGTRHVLDLVTAGPRRPSLFHVSTAFVAGARSARVVYEDDLDASEGFENAYERSKHDGEVLVREWAARNGRPAVVFRPSLLLTDLPPSPDLPPHTLDVVARAVMMIVSMAAEVTLTPEELDGAPRPTVRVVGDPLARLNVMAVEDAARDMARIADHAQPAAAARPAGVATYHIVGDTEVTLPEIIDLFEGFFPAHLVAVPEPPADQTRVERMVDLLPGFSSYLRHRHTFDDTRARTVLGERPGGRRIDRDYLLAALGVGDLIEPELADARPSTATGDGLEVLARARRERERRSVREPVTRTSR</sequence>
<feature type="domain" description="Thioester reductase (TE)" evidence="2">
    <location>
        <begin position="2"/>
        <end position="217"/>
    </location>
</feature>
<evidence type="ECO:0000259" key="2">
    <source>
        <dbReference type="Pfam" id="PF07993"/>
    </source>
</evidence>
<accession>A0A1S1PQC6</accession>
<dbReference type="InterPro" id="IPR013120">
    <property type="entry name" value="FAR_NAD-bd"/>
</dbReference>
<evidence type="ECO:0000256" key="1">
    <source>
        <dbReference type="SAM" id="MobiDB-lite"/>
    </source>
</evidence>
<dbReference type="Pfam" id="PF07993">
    <property type="entry name" value="NAD_binding_4"/>
    <property type="match status" value="1"/>
</dbReference>
<proteinExistence type="predicted"/>
<dbReference type="SUPFAM" id="SSF51735">
    <property type="entry name" value="NAD(P)-binding Rossmann-fold domains"/>
    <property type="match status" value="1"/>
</dbReference>
<evidence type="ECO:0000313" key="4">
    <source>
        <dbReference type="Proteomes" id="UP000179769"/>
    </source>
</evidence>
<reference evidence="4" key="1">
    <citation type="submission" date="2016-07" db="EMBL/GenBank/DDBJ databases">
        <title>Frankia sp. NRRL B-16219 Genome sequencing.</title>
        <authorList>
            <person name="Ghodhbane-Gtari F."/>
            <person name="Swanson E."/>
            <person name="Gueddou A."/>
            <person name="Louati M."/>
            <person name="Nouioui I."/>
            <person name="Hezbri K."/>
            <person name="Abebe-Akele F."/>
            <person name="Simpson S."/>
            <person name="Morris K."/>
            <person name="Thomas K."/>
            <person name="Gtari M."/>
            <person name="Tisa L.S."/>
        </authorList>
    </citation>
    <scope>NUCLEOTIDE SEQUENCE [LARGE SCALE GENOMIC DNA]</scope>
    <source>
        <strain evidence="4">NRRL B-16219</strain>
    </source>
</reference>
<dbReference type="InterPro" id="IPR036291">
    <property type="entry name" value="NAD(P)-bd_dom_sf"/>
</dbReference>
<keyword evidence="4" id="KW-1185">Reference proteome</keyword>
<feature type="region of interest" description="Disordered" evidence="1">
    <location>
        <begin position="378"/>
        <end position="412"/>
    </location>
</feature>
<protein>
    <submittedName>
        <fullName evidence="3">Polyketide synthase</fullName>
    </submittedName>
</protein>
<dbReference type="AlphaFoldDB" id="A0A1S1PQC6"/>
<dbReference type="InterPro" id="IPR050177">
    <property type="entry name" value="Lipid_A_modif_metabolic_enz"/>
</dbReference>
<gene>
    <name evidence="3" type="ORF">BBK14_23760</name>
</gene>
<evidence type="ECO:0000313" key="3">
    <source>
        <dbReference type="EMBL" id="OHV23910.1"/>
    </source>
</evidence>